<keyword evidence="4 6" id="KW-0460">Magnesium</keyword>
<feature type="binding site" evidence="6">
    <location>
        <position position="156"/>
    </location>
    <ligand>
        <name>Mg(2+)</name>
        <dbReference type="ChEBI" id="CHEBI:18420"/>
    </ligand>
</feature>
<dbReference type="PANTHER" id="PTHR32308:SF0">
    <property type="entry name" value="HPCH_HPAI ALDOLASE_CITRATE LYASE DOMAIN-CONTAINING PROTEIN"/>
    <property type="match status" value="1"/>
</dbReference>
<evidence type="ECO:0000259" key="7">
    <source>
        <dbReference type="Pfam" id="PF03328"/>
    </source>
</evidence>
<dbReference type="InterPro" id="IPR011206">
    <property type="entry name" value="Citrate_lyase_beta/mcl1/mcl2"/>
</dbReference>
<feature type="binding site" evidence="5">
    <location>
        <position position="129"/>
    </location>
    <ligand>
        <name>substrate</name>
    </ligand>
</feature>
<dbReference type="PIRSF" id="PIRSF015582">
    <property type="entry name" value="Cit_lyase_B"/>
    <property type="match status" value="1"/>
</dbReference>
<comment type="similarity">
    <text evidence="2">Belongs to the HpcH/HpaI aldolase family.</text>
</comment>
<dbReference type="EMBL" id="BMGG01000005">
    <property type="protein sequence ID" value="GGC71750.1"/>
    <property type="molecule type" value="Genomic_DNA"/>
</dbReference>
<gene>
    <name evidence="8" type="ORF">GCM10010994_32780</name>
</gene>
<dbReference type="GO" id="GO:0016829">
    <property type="term" value="F:lyase activity"/>
    <property type="evidence" value="ECO:0007669"/>
    <property type="project" value="UniProtKB-KW"/>
</dbReference>
<evidence type="ECO:0000256" key="1">
    <source>
        <dbReference type="ARBA" id="ARBA00001946"/>
    </source>
</evidence>
<reference evidence="8" key="1">
    <citation type="journal article" date="2014" name="Int. J. Syst. Evol. Microbiol.">
        <title>Complete genome sequence of Corynebacterium casei LMG S-19264T (=DSM 44701T), isolated from a smear-ripened cheese.</title>
        <authorList>
            <consortium name="US DOE Joint Genome Institute (JGI-PGF)"/>
            <person name="Walter F."/>
            <person name="Albersmeier A."/>
            <person name="Kalinowski J."/>
            <person name="Ruckert C."/>
        </authorList>
    </citation>
    <scope>NUCLEOTIDE SEQUENCE</scope>
    <source>
        <strain evidence="8">CGMCC 1.12919</strain>
    </source>
</reference>
<reference evidence="8" key="2">
    <citation type="submission" date="2020-09" db="EMBL/GenBank/DDBJ databases">
        <authorList>
            <person name="Sun Q."/>
            <person name="Zhou Y."/>
        </authorList>
    </citation>
    <scope>NUCLEOTIDE SEQUENCE</scope>
    <source>
        <strain evidence="8">CGMCC 1.12919</strain>
    </source>
</reference>
<dbReference type="InterPro" id="IPR040442">
    <property type="entry name" value="Pyrv_kinase-like_dom_sf"/>
</dbReference>
<keyword evidence="9" id="KW-1185">Reference proteome</keyword>
<dbReference type="Pfam" id="PF03328">
    <property type="entry name" value="HpcH_HpaI"/>
    <property type="match status" value="1"/>
</dbReference>
<evidence type="ECO:0000256" key="6">
    <source>
        <dbReference type="PIRSR" id="PIRSR015582-2"/>
    </source>
</evidence>
<dbReference type="Proteomes" id="UP000637002">
    <property type="component" value="Unassembled WGS sequence"/>
</dbReference>
<dbReference type="Gene3D" id="3.20.20.60">
    <property type="entry name" value="Phosphoenolpyruvate-binding domains"/>
    <property type="match status" value="1"/>
</dbReference>
<dbReference type="GO" id="GO:0006107">
    <property type="term" value="P:oxaloacetate metabolic process"/>
    <property type="evidence" value="ECO:0007669"/>
    <property type="project" value="TreeGrafter"/>
</dbReference>
<protein>
    <submittedName>
        <fullName evidence="8">Citryl-CoA lyase</fullName>
    </submittedName>
</protein>
<evidence type="ECO:0000256" key="3">
    <source>
        <dbReference type="ARBA" id="ARBA00022723"/>
    </source>
</evidence>
<proteinExistence type="inferred from homology"/>
<feature type="binding site" evidence="5">
    <location>
        <position position="65"/>
    </location>
    <ligand>
        <name>substrate</name>
    </ligand>
</feature>
<accession>A0A916XH98</accession>
<feature type="domain" description="HpcH/HpaI aldolase/citrate lyase" evidence="7">
    <location>
        <begin position="2"/>
        <end position="229"/>
    </location>
</feature>
<dbReference type="InterPro" id="IPR005000">
    <property type="entry name" value="Aldolase/citrate-lyase_domain"/>
</dbReference>
<keyword evidence="8" id="KW-0456">Lyase</keyword>
<organism evidence="8 9">
    <name type="scientific">Chelatococcus reniformis</name>
    <dbReference type="NCBI Taxonomy" id="1494448"/>
    <lineage>
        <taxon>Bacteria</taxon>
        <taxon>Pseudomonadati</taxon>
        <taxon>Pseudomonadota</taxon>
        <taxon>Alphaproteobacteria</taxon>
        <taxon>Hyphomicrobiales</taxon>
        <taxon>Chelatococcaceae</taxon>
        <taxon>Chelatococcus</taxon>
    </lineage>
</organism>
<dbReference type="InterPro" id="IPR015813">
    <property type="entry name" value="Pyrv/PenolPyrv_kinase-like_dom"/>
</dbReference>
<comment type="cofactor">
    <cofactor evidence="1">
        <name>Mg(2+)</name>
        <dbReference type="ChEBI" id="CHEBI:18420"/>
    </cofactor>
</comment>
<dbReference type="AlphaFoldDB" id="A0A916XH98"/>
<dbReference type="PANTHER" id="PTHR32308">
    <property type="entry name" value="LYASE BETA SUBUNIT, PUTATIVE (AFU_ORTHOLOGUE AFUA_4G13030)-RELATED"/>
    <property type="match status" value="1"/>
</dbReference>
<name>A0A916XH98_9HYPH</name>
<dbReference type="GO" id="GO:0000287">
    <property type="term" value="F:magnesium ion binding"/>
    <property type="evidence" value="ECO:0007669"/>
    <property type="project" value="TreeGrafter"/>
</dbReference>
<evidence type="ECO:0000256" key="2">
    <source>
        <dbReference type="ARBA" id="ARBA00005568"/>
    </source>
</evidence>
<dbReference type="RefSeq" id="WP_188610235.1">
    <property type="nucleotide sequence ID" value="NZ_BMGG01000005.1"/>
</dbReference>
<comment type="caution">
    <text evidence="8">The sequence shown here is derived from an EMBL/GenBank/DDBJ whole genome shotgun (WGS) entry which is preliminary data.</text>
</comment>
<evidence type="ECO:0000313" key="8">
    <source>
        <dbReference type="EMBL" id="GGC71750.1"/>
    </source>
</evidence>
<evidence type="ECO:0000256" key="5">
    <source>
        <dbReference type="PIRSR" id="PIRSR015582-1"/>
    </source>
</evidence>
<feature type="binding site" evidence="6">
    <location>
        <position position="129"/>
    </location>
    <ligand>
        <name>Mg(2+)</name>
        <dbReference type="ChEBI" id="CHEBI:18420"/>
    </ligand>
</feature>
<keyword evidence="3 6" id="KW-0479">Metal-binding</keyword>
<evidence type="ECO:0000313" key="9">
    <source>
        <dbReference type="Proteomes" id="UP000637002"/>
    </source>
</evidence>
<evidence type="ECO:0000256" key="4">
    <source>
        <dbReference type="ARBA" id="ARBA00022842"/>
    </source>
</evidence>
<sequence>MRSYLFVPGDSPKKMTKAMQSGADALILDLEDSVAAGEKDKARQVTRDFLNEATGASGGPRLFVRVNALDTGLTDGDLAAVMARGPYGIILPKSCGGADIARLGAKLAVHEAESELADGVTRIMPVATETGASVFALGTYAGSSRRLLGLSWGAEDLSADIGAQTNKRDDGQFSEPFRLVRSLLLFAAAAAGVDAIDSVFTNLKDLDALDRECRESVRDGFVGKLAVHPAQIPVIHERFTPSPDALAHAQAIVDAFAADPTLGVVSIGGDMIDRPHLVRAERVLARAGRGQP</sequence>
<dbReference type="SUPFAM" id="SSF51621">
    <property type="entry name" value="Phosphoenolpyruvate/pyruvate domain"/>
    <property type="match status" value="1"/>
</dbReference>